<evidence type="ECO:0000313" key="3">
    <source>
        <dbReference type="Proteomes" id="UP000198942"/>
    </source>
</evidence>
<proteinExistence type="predicted"/>
<gene>
    <name evidence="2" type="ORF">SAMN05192574_102332</name>
</gene>
<feature type="transmembrane region" description="Helical" evidence="1">
    <location>
        <begin position="53"/>
        <end position="73"/>
    </location>
</feature>
<dbReference type="AlphaFoldDB" id="A0A1H8DG64"/>
<organism evidence="2 3">
    <name type="scientific">Mucilaginibacter gossypiicola</name>
    <dbReference type="NCBI Taxonomy" id="551995"/>
    <lineage>
        <taxon>Bacteria</taxon>
        <taxon>Pseudomonadati</taxon>
        <taxon>Bacteroidota</taxon>
        <taxon>Sphingobacteriia</taxon>
        <taxon>Sphingobacteriales</taxon>
        <taxon>Sphingobacteriaceae</taxon>
        <taxon>Mucilaginibacter</taxon>
    </lineage>
</organism>
<sequence length="80" mass="8659">MKNFSIVLAIAGMLLFIVPNFFYRNTVNAVDSGGSTEIVTYPDGTWTNKLPVFFGAAMIGIAIVFYVASRPVVKKNGALL</sequence>
<keyword evidence="1" id="KW-1133">Transmembrane helix</keyword>
<accession>A0A1H8DG64</accession>
<dbReference type="RefSeq" id="WP_091209432.1">
    <property type="nucleotide sequence ID" value="NZ_FOCL01000002.1"/>
</dbReference>
<reference evidence="3" key="1">
    <citation type="submission" date="2016-10" db="EMBL/GenBank/DDBJ databases">
        <authorList>
            <person name="Varghese N."/>
            <person name="Submissions S."/>
        </authorList>
    </citation>
    <scope>NUCLEOTIDE SEQUENCE [LARGE SCALE GENOMIC DNA]</scope>
    <source>
        <strain evidence="3">Gh-48</strain>
    </source>
</reference>
<keyword evidence="1" id="KW-0472">Membrane</keyword>
<dbReference type="Proteomes" id="UP000198942">
    <property type="component" value="Unassembled WGS sequence"/>
</dbReference>
<dbReference type="EMBL" id="FOCL01000002">
    <property type="protein sequence ID" value="SEN06145.1"/>
    <property type="molecule type" value="Genomic_DNA"/>
</dbReference>
<dbReference type="OrthoDB" id="797486at2"/>
<protein>
    <submittedName>
        <fullName evidence="2">Uncharacterized protein</fullName>
    </submittedName>
</protein>
<evidence type="ECO:0000313" key="2">
    <source>
        <dbReference type="EMBL" id="SEN06145.1"/>
    </source>
</evidence>
<keyword evidence="3" id="KW-1185">Reference proteome</keyword>
<name>A0A1H8DG64_9SPHI</name>
<evidence type="ECO:0000256" key="1">
    <source>
        <dbReference type="SAM" id="Phobius"/>
    </source>
</evidence>
<dbReference type="STRING" id="551995.SAMN05192574_102332"/>
<keyword evidence="1" id="KW-0812">Transmembrane</keyword>